<gene>
    <name evidence="2" type="ORF">ACA1_096280</name>
</gene>
<dbReference type="EMBL" id="KB008103">
    <property type="protein sequence ID" value="ELR12957.1"/>
    <property type="molecule type" value="Genomic_DNA"/>
</dbReference>
<dbReference type="RefSeq" id="XP_004334970.1">
    <property type="nucleotide sequence ID" value="XM_004334922.1"/>
</dbReference>
<feature type="compositionally biased region" description="Basic and acidic residues" evidence="1">
    <location>
        <begin position="502"/>
        <end position="515"/>
    </location>
</feature>
<feature type="region of interest" description="Disordered" evidence="1">
    <location>
        <begin position="416"/>
        <end position="627"/>
    </location>
</feature>
<protein>
    <recommendedName>
        <fullName evidence="4">BZIP domain-containing protein</fullName>
    </recommendedName>
</protein>
<feature type="compositionally biased region" description="Pro residues" evidence="1">
    <location>
        <begin position="441"/>
        <end position="450"/>
    </location>
</feature>
<dbReference type="AlphaFoldDB" id="L8GIX1"/>
<feature type="compositionally biased region" description="Low complexity" evidence="1">
    <location>
        <begin position="484"/>
        <end position="496"/>
    </location>
</feature>
<reference evidence="2 3" key="1">
    <citation type="journal article" date="2013" name="Genome Biol.">
        <title>Genome of Acanthamoeba castellanii highlights extensive lateral gene transfer and early evolution of tyrosine kinase signaling.</title>
        <authorList>
            <person name="Clarke M."/>
            <person name="Lohan A.J."/>
            <person name="Liu B."/>
            <person name="Lagkouvardos I."/>
            <person name="Roy S."/>
            <person name="Zafar N."/>
            <person name="Bertelli C."/>
            <person name="Schilde C."/>
            <person name="Kianianmomeni A."/>
            <person name="Burglin T.R."/>
            <person name="Frech C."/>
            <person name="Turcotte B."/>
            <person name="Kopec K.O."/>
            <person name="Synnott J.M."/>
            <person name="Choo C."/>
            <person name="Paponov I."/>
            <person name="Finkler A."/>
            <person name="Soon Heng Tan C."/>
            <person name="Hutchins A.P."/>
            <person name="Weinmeier T."/>
            <person name="Rattei T."/>
            <person name="Chu J.S."/>
            <person name="Gimenez G."/>
            <person name="Irimia M."/>
            <person name="Rigden D.J."/>
            <person name="Fitzpatrick D.A."/>
            <person name="Lorenzo-Morales J."/>
            <person name="Bateman A."/>
            <person name="Chiu C.H."/>
            <person name="Tang P."/>
            <person name="Hegemann P."/>
            <person name="Fromm H."/>
            <person name="Raoult D."/>
            <person name="Greub G."/>
            <person name="Miranda-Saavedra D."/>
            <person name="Chen N."/>
            <person name="Nash P."/>
            <person name="Ginger M.L."/>
            <person name="Horn M."/>
            <person name="Schaap P."/>
            <person name="Caler L."/>
            <person name="Loftus B."/>
        </authorList>
    </citation>
    <scope>NUCLEOTIDE SEQUENCE [LARGE SCALE GENOMIC DNA]</scope>
    <source>
        <strain evidence="2 3">Neff</strain>
    </source>
</reference>
<feature type="region of interest" description="Disordered" evidence="1">
    <location>
        <begin position="159"/>
        <end position="205"/>
    </location>
</feature>
<keyword evidence="3" id="KW-1185">Reference proteome</keyword>
<sequence>MPCNRCANLGKAAECRESVPLSTLNSSASSSPSTQASSSSTSSSSSSTSSSSSSPSSSSSAYQPLHKRQKVAPAFISPAPGPGGTPAPFLLASHAPLAAAAAAAVNSNGVPFVPAAHLAGFPPGAFLRPLPLASFFAASPGGGALPAPPTPGQAAAAAWMAAEDRQSGREKEKQETQEMERERERAQRAQQREKEQRERDTEQKEHRLLEKQLERERHMNELVVNLLNEIKLLKTTTRQLRGESEHLRKQIASLQVERKNSPPSEQMEPSFDRPLLISSNSAASWIPYSNPSQPHTMPPGQSLISSVFPPMSEANIAFVVDDDNKPFCLIKRQPLADDRVAIIHSMNAAWTKVLLYTSEELTGQSIRKVVEDASLRESRNRINSFHAQQFFYDAVTREPLWSLLCIDGVRDSEREQHQKFSPCSSPDPLMQRGSPQARPAGPYPHKPSPPSSVSNGFGRAGSSRGSADNDDRDEEAAKDNTARSSSSSSPSPSSTTTGGGDAAERHMYSRDRAEPDSQQGGDADWMTATRMRADDAQRRGGGGGGGGGQHVITNQASDKGNSDGDGRMMGWGSSMITDPRQGEGREAGGTSQSQQQQQQQQQRRVPPPLSPATLDLLNSLNNIQSWP</sequence>
<organism evidence="2 3">
    <name type="scientific">Acanthamoeba castellanii (strain ATCC 30010 / Neff)</name>
    <dbReference type="NCBI Taxonomy" id="1257118"/>
    <lineage>
        <taxon>Eukaryota</taxon>
        <taxon>Amoebozoa</taxon>
        <taxon>Discosea</taxon>
        <taxon>Longamoebia</taxon>
        <taxon>Centramoebida</taxon>
        <taxon>Acanthamoebidae</taxon>
        <taxon>Acanthamoeba</taxon>
    </lineage>
</organism>
<feature type="compositionally biased region" description="Low complexity" evidence="1">
    <location>
        <begin position="26"/>
        <end position="61"/>
    </location>
</feature>
<feature type="region of interest" description="Disordered" evidence="1">
    <location>
        <begin position="20"/>
        <end position="66"/>
    </location>
</feature>
<dbReference type="VEuPathDB" id="AmoebaDB:ACA1_096280"/>
<accession>L8GIX1</accession>
<dbReference type="KEGG" id="acan:ACA1_096280"/>
<evidence type="ECO:0000313" key="2">
    <source>
        <dbReference type="EMBL" id="ELR12957.1"/>
    </source>
</evidence>
<feature type="compositionally biased region" description="Gly residues" evidence="1">
    <location>
        <begin position="539"/>
        <end position="549"/>
    </location>
</feature>
<feature type="compositionally biased region" description="Low complexity" evidence="1">
    <location>
        <begin position="591"/>
        <end position="602"/>
    </location>
</feature>
<feature type="compositionally biased region" description="Polar residues" evidence="1">
    <location>
        <begin position="616"/>
        <end position="627"/>
    </location>
</feature>
<evidence type="ECO:0000313" key="3">
    <source>
        <dbReference type="Proteomes" id="UP000011083"/>
    </source>
</evidence>
<name>L8GIX1_ACACF</name>
<feature type="compositionally biased region" description="Basic and acidic residues" evidence="1">
    <location>
        <begin position="162"/>
        <end position="205"/>
    </location>
</feature>
<dbReference type="GeneID" id="14913114"/>
<dbReference type="Proteomes" id="UP000011083">
    <property type="component" value="Unassembled WGS sequence"/>
</dbReference>
<evidence type="ECO:0008006" key="4">
    <source>
        <dbReference type="Google" id="ProtNLM"/>
    </source>
</evidence>
<evidence type="ECO:0000256" key="1">
    <source>
        <dbReference type="SAM" id="MobiDB-lite"/>
    </source>
</evidence>
<proteinExistence type="predicted"/>